<dbReference type="EMBL" id="BMAT01006498">
    <property type="protein sequence ID" value="GFS14036.1"/>
    <property type="molecule type" value="Genomic_DNA"/>
</dbReference>
<name>A0AAV4IYE5_9GAST</name>
<organism evidence="3 4">
    <name type="scientific">Elysia marginata</name>
    <dbReference type="NCBI Taxonomy" id="1093978"/>
    <lineage>
        <taxon>Eukaryota</taxon>
        <taxon>Metazoa</taxon>
        <taxon>Spiralia</taxon>
        <taxon>Lophotrochozoa</taxon>
        <taxon>Mollusca</taxon>
        <taxon>Gastropoda</taxon>
        <taxon>Heterobranchia</taxon>
        <taxon>Euthyneura</taxon>
        <taxon>Panpulmonata</taxon>
        <taxon>Sacoglossa</taxon>
        <taxon>Placobranchoidea</taxon>
        <taxon>Plakobranchidae</taxon>
        <taxon>Elysia</taxon>
    </lineage>
</organism>
<evidence type="ECO:0000256" key="1">
    <source>
        <dbReference type="SAM" id="Coils"/>
    </source>
</evidence>
<feature type="chain" id="PRO_5043864897" evidence="2">
    <location>
        <begin position="20"/>
        <end position="370"/>
    </location>
</feature>
<dbReference type="AlphaFoldDB" id="A0AAV4IYE5"/>
<reference evidence="3 4" key="1">
    <citation type="journal article" date="2021" name="Elife">
        <title>Chloroplast acquisition without the gene transfer in kleptoplastic sea slugs, Plakobranchus ocellatus.</title>
        <authorList>
            <person name="Maeda T."/>
            <person name="Takahashi S."/>
            <person name="Yoshida T."/>
            <person name="Shimamura S."/>
            <person name="Takaki Y."/>
            <person name="Nagai Y."/>
            <person name="Toyoda A."/>
            <person name="Suzuki Y."/>
            <person name="Arimoto A."/>
            <person name="Ishii H."/>
            <person name="Satoh N."/>
            <person name="Nishiyama T."/>
            <person name="Hasebe M."/>
            <person name="Maruyama T."/>
            <person name="Minagawa J."/>
            <person name="Obokata J."/>
            <person name="Shigenobu S."/>
        </authorList>
    </citation>
    <scope>NUCLEOTIDE SEQUENCE [LARGE SCALE GENOMIC DNA]</scope>
</reference>
<keyword evidence="1" id="KW-0175">Coiled coil</keyword>
<evidence type="ECO:0000313" key="4">
    <source>
        <dbReference type="Proteomes" id="UP000762676"/>
    </source>
</evidence>
<dbReference type="Proteomes" id="UP000762676">
    <property type="component" value="Unassembled WGS sequence"/>
</dbReference>
<gene>
    <name evidence="3" type="ORF">ElyMa_003152900</name>
</gene>
<feature type="signal peptide" evidence="2">
    <location>
        <begin position="1"/>
        <end position="19"/>
    </location>
</feature>
<protein>
    <submittedName>
        <fullName evidence="3">Uncharacterized protein</fullName>
    </submittedName>
</protein>
<evidence type="ECO:0000256" key="2">
    <source>
        <dbReference type="SAM" id="SignalP"/>
    </source>
</evidence>
<evidence type="ECO:0000313" key="3">
    <source>
        <dbReference type="EMBL" id="GFS14036.1"/>
    </source>
</evidence>
<accession>A0AAV4IYE5</accession>
<keyword evidence="2" id="KW-0732">Signal</keyword>
<sequence length="370" mass="41006">MARGASVIIVLFLLGVCSGLEFTLTREKPDFFNERSPCGVLICEEVADTSVSPKLGGDQQAGSDVSFKSISKLSVFKRILSTNGIAESKQEDLIGSITLQSPRLSRVANGRKIEGLLQPRRGKLQVELVKGEDCRAEFSCEVRGQDAHGVEMVHSARLLQPKGPGRNQMYDGGLVSSNTLLFTSIQQLTQSLNGLEKRMEDKITSLENRLEDRLSDFENRIEDKIDKSNNLNKLIQLDSKVSTKLEQFSADAKTDLLDSFDTMRERLYSEQKEVLQNVTENFQRTLNDTSAILNSVGEEIVLLKSFSETNVLTLRNETTEAVRELLTSGGGISRCLANETASSVKHQELVSAKLVYCSSVLRASFNFNQQ</sequence>
<comment type="caution">
    <text evidence="3">The sequence shown here is derived from an EMBL/GenBank/DDBJ whole genome shotgun (WGS) entry which is preliminary data.</text>
</comment>
<keyword evidence="4" id="KW-1185">Reference proteome</keyword>
<feature type="coiled-coil region" evidence="1">
    <location>
        <begin position="185"/>
        <end position="234"/>
    </location>
</feature>
<proteinExistence type="predicted"/>